<proteinExistence type="predicted"/>
<evidence type="ECO:0000256" key="1">
    <source>
        <dbReference type="SAM" id="MobiDB-lite"/>
    </source>
</evidence>
<dbReference type="EMBL" id="CCYA01000260">
    <property type="protein sequence ID" value="CEH15380.1"/>
    <property type="molecule type" value="Genomic_DNA"/>
</dbReference>
<keyword evidence="4" id="KW-1185">Reference proteome</keyword>
<organism evidence="3 4">
    <name type="scientific">Ceraceosorus bombacis</name>
    <dbReference type="NCBI Taxonomy" id="401625"/>
    <lineage>
        <taxon>Eukaryota</taxon>
        <taxon>Fungi</taxon>
        <taxon>Dikarya</taxon>
        <taxon>Basidiomycota</taxon>
        <taxon>Ustilaginomycotina</taxon>
        <taxon>Exobasidiomycetes</taxon>
        <taxon>Ceraceosorales</taxon>
        <taxon>Ceraceosoraceae</taxon>
        <taxon>Ceraceosorus</taxon>
    </lineage>
</organism>
<feature type="chain" id="PRO_5006059508" evidence="2">
    <location>
        <begin position="24"/>
        <end position="259"/>
    </location>
</feature>
<evidence type="ECO:0000313" key="3">
    <source>
        <dbReference type="EMBL" id="CEH15380.1"/>
    </source>
</evidence>
<feature type="compositionally biased region" description="Basic and acidic residues" evidence="1">
    <location>
        <begin position="97"/>
        <end position="106"/>
    </location>
</feature>
<dbReference type="Proteomes" id="UP000054845">
    <property type="component" value="Unassembled WGS sequence"/>
</dbReference>
<evidence type="ECO:0000313" key="4">
    <source>
        <dbReference type="Proteomes" id="UP000054845"/>
    </source>
</evidence>
<sequence length="259" mass="27516">MKLTANLALLAALFTLIAVPSLAIPIPATPLAKPVPGCNNPSCSAKDSQFQRVINDPPTRPGDPGPIGHSEVMAKFQSIDVRARADLLGKDAPPTKTFEDVMKEGPTKPLSPRRITELPKSPNPNQQYGGPRGKDWGPMIPMPYPGAFGHPSQRLRARADANGLGREEPLKKTAQDPITEGAKRPPAPVSKYAYRDLASGLQRHLPRTNRPLPGELIIASRPNGGNVANPDGPEKLDRPLPGAPIIASRPDGGNVGTPP</sequence>
<feature type="signal peptide" evidence="2">
    <location>
        <begin position="1"/>
        <end position="23"/>
    </location>
</feature>
<protein>
    <submittedName>
        <fullName evidence="3">Uncharacterized protein</fullName>
    </submittedName>
</protein>
<feature type="region of interest" description="Disordered" evidence="1">
    <location>
        <begin position="90"/>
        <end position="134"/>
    </location>
</feature>
<name>A0A0P1BHA3_9BASI</name>
<feature type="region of interest" description="Disordered" evidence="1">
    <location>
        <begin position="162"/>
        <end position="259"/>
    </location>
</feature>
<reference evidence="3 4" key="1">
    <citation type="submission" date="2014-09" db="EMBL/GenBank/DDBJ databases">
        <authorList>
            <person name="Magalhaes I.L.F."/>
            <person name="Oliveira U."/>
            <person name="Santos F.R."/>
            <person name="Vidigal T.H.D.A."/>
            <person name="Brescovit A.D."/>
            <person name="Santos A.J."/>
        </authorList>
    </citation>
    <scope>NUCLEOTIDE SEQUENCE [LARGE SCALE GENOMIC DNA]</scope>
</reference>
<accession>A0A0P1BHA3</accession>
<feature type="compositionally biased region" description="Basic and acidic residues" evidence="1">
    <location>
        <begin position="165"/>
        <end position="174"/>
    </location>
</feature>
<evidence type="ECO:0000256" key="2">
    <source>
        <dbReference type="SAM" id="SignalP"/>
    </source>
</evidence>
<dbReference type="AlphaFoldDB" id="A0A0P1BHA3"/>
<dbReference type="OrthoDB" id="10676507at2759"/>
<keyword evidence="2" id="KW-0732">Signal</keyword>